<dbReference type="PANTHER" id="PTHR22945">
    <property type="entry name" value="SERPENTINE RECEPTOR, CLASS D DELTA"/>
    <property type="match status" value="1"/>
</dbReference>
<dbReference type="AlphaFoldDB" id="A0AAV5UA43"/>
<evidence type="ECO:0000256" key="6">
    <source>
        <dbReference type="SAM" id="Phobius"/>
    </source>
</evidence>
<dbReference type="InterPro" id="IPR050920">
    <property type="entry name" value="Nematode_rcpt-like_delta"/>
</dbReference>
<feature type="non-terminal residue" evidence="7">
    <location>
        <position position="228"/>
    </location>
</feature>
<name>A0AAV5UA43_9BILA</name>
<evidence type="ECO:0000256" key="4">
    <source>
        <dbReference type="ARBA" id="ARBA00022989"/>
    </source>
</evidence>
<dbReference type="Proteomes" id="UP001432027">
    <property type="component" value="Unassembled WGS sequence"/>
</dbReference>
<keyword evidence="5 6" id="KW-0472">Membrane</keyword>
<evidence type="ECO:0008006" key="9">
    <source>
        <dbReference type="Google" id="ProtNLM"/>
    </source>
</evidence>
<evidence type="ECO:0000256" key="2">
    <source>
        <dbReference type="ARBA" id="ARBA00009166"/>
    </source>
</evidence>
<dbReference type="PANTHER" id="PTHR22945:SF40">
    <property type="entry name" value="SERPENTINE RECEPTOR, CLASS D (DELTA)-RELATED"/>
    <property type="match status" value="1"/>
</dbReference>
<feature type="transmembrane region" description="Helical" evidence="6">
    <location>
        <begin position="33"/>
        <end position="54"/>
    </location>
</feature>
<evidence type="ECO:0000313" key="7">
    <source>
        <dbReference type="EMBL" id="GMT03235.1"/>
    </source>
</evidence>
<evidence type="ECO:0000313" key="8">
    <source>
        <dbReference type="Proteomes" id="UP001432027"/>
    </source>
</evidence>
<dbReference type="Pfam" id="PF10317">
    <property type="entry name" value="7TM_GPCR_Srd"/>
    <property type="match status" value="1"/>
</dbReference>
<comment type="caution">
    <text evidence="7">The sequence shown here is derived from an EMBL/GenBank/DDBJ whole genome shotgun (WGS) entry which is preliminary data.</text>
</comment>
<evidence type="ECO:0000256" key="1">
    <source>
        <dbReference type="ARBA" id="ARBA00004141"/>
    </source>
</evidence>
<comment type="similarity">
    <text evidence="2">Belongs to the nematode receptor-like protein srd family.</text>
</comment>
<gene>
    <name evidence="7" type="ORF">PENTCL1PPCAC_25409</name>
</gene>
<evidence type="ECO:0000256" key="3">
    <source>
        <dbReference type="ARBA" id="ARBA00022692"/>
    </source>
</evidence>
<comment type="subcellular location">
    <subcellularLocation>
        <location evidence="1">Membrane</location>
        <topology evidence="1">Multi-pass membrane protein</topology>
    </subcellularLocation>
</comment>
<feature type="transmembrane region" description="Helical" evidence="6">
    <location>
        <begin position="203"/>
        <end position="223"/>
    </location>
</feature>
<proteinExistence type="inferred from homology"/>
<feature type="non-terminal residue" evidence="7">
    <location>
        <position position="1"/>
    </location>
</feature>
<keyword evidence="8" id="KW-1185">Reference proteome</keyword>
<feature type="transmembrane region" description="Helical" evidence="6">
    <location>
        <begin position="75"/>
        <end position="97"/>
    </location>
</feature>
<dbReference type="GO" id="GO:0016020">
    <property type="term" value="C:membrane"/>
    <property type="evidence" value="ECO:0007669"/>
    <property type="project" value="UniProtKB-SubCell"/>
</dbReference>
<dbReference type="EMBL" id="BTSX01000006">
    <property type="protein sequence ID" value="GMT03235.1"/>
    <property type="molecule type" value="Genomic_DNA"/>
</dbReference>
<evidence type="ECO:0000256" key="5">
    <source>
        <dbReference type="ARBA" id="ARBA00023136"/>
    </source>
</evidence>
<keyword evidence="4 6" id="KW-1133">Transmembrane helix</keyword>
<dbReference type="InterPro" id="IPR019421">
    <property type="entry name" value="7TM_GPCR_serpentine_rcpt_Srd"/>
</dbReference>
<sequence>ICVIFSLQNFDSRLILVYLGPCTIVSAKLCHLFMAGFVNSIAQSVLLLIISFAYRLRTLETAKSVMRRNAQIWTILQHIFALFNTVLQFIFFAGGSYDVPNFPRDRLFSSLDLTGEITENFVPRLSVIMLISMYYSCFFAVFSYRRRLFLAITNLKSSDRHSHQMIYRSLTAQLMLPLAYIIGSSMWLMDVVGVMHSPTLRRATLLVTSLYAFASPLVNMYYIPPYRK</sequence>
<keyword evidence="3 6" id="KW-0812">Transmembrane</keyword>
<reference evidence="7" key="1">
    <citation type="submission" date="2023-10" db="EMBL/GenBank/DDBJ databases">
        <title>Genome assembly of Pristionchus species.</title>
        <authorList>
            <person name="Yoshida K."/>
            <person name="Sommer R.J."/>
        </authorList>
    </citation>
    <scope>NUCLEOTIDE SEQUENCE</scope>
    <source>
        <strain evidence="7">RS0144</strain>
    </source>
</reference>
<accession>A0AAV5UA43</accession>
<feature type="transmembrane region" description="Helical" evidence="6">
    <location>
        <begin position="165"/>
        <end position="183"/>
    </location>
</feature>
<protein>
    <recommendedName>
        <fullName evidence="9">G protein-coupled receptor</fullName>
    </recommendedName>
</protein>
<organism evidence="7 8">
    <name type="scientific">Pristionchus entomophagus</name>
    <dbReference type="NCBI Taxonomy" id="358040"/>
    <lineage>
        <taxon>Eukaryota</taxon>
        <taxon>Metazoa</taxon>
        <taxon>Ecdysozoa</taxon>
        <taxon>Nematoda</taxon>
        <taxon>Chromadorea</taxon>
        <taxon>Rhabditida</taxon>
        <taxon>Rhabditina</taxon>
        <taxon>Diplogasteromorpha</taxon>
        <taxon>Diplogasteroidea</taxon>
        <taxon>Neodiplogasteridae</taxon>
        <taxon>Pristionchus</taxon>
    </lineage>
</organism>
<feature type="transmembrane region" description="Helical" evidence="6">
    <location>
        <begin position="121"/>
        <end position="144"/>
    </location>
</feature>